<evidence type="ECO:0000259" key="7">
    <source>
        <dbReference type="Pfam" id="PF14322"/>
    </source>
</evidence>
<dbReference type="InterPro" id="IPR012944">
    <property type="entry name" value="SusD_RagB_dom"/>
</dbReference>
<keyword evidence="4" id="KW-0472">Membrane</keyword>
<sequence length="508" mass="56263">MKKYIFITIASIAVFSTVAISCSDDFVDRPVAYSIDSENYFNSKTDYDNALIGAYDLLQSTFINVLMGEIASDNTFAGGNSPTDVPGYQQIDQMIQTPVNANLKQLWDWMFAGVQRANYILEFKDKTNFVGKEQIIAEARFLRAYYQFELVKWFGGIPMKGDARFIPGDEKSIPRSSIADVYASIEKDLIYASENLSAIPSQQGRATSGAALALLGKAYLYDKKYDEAASTFEKLIVTGKYHLVKTSDLTPQQISGGLTPYGSIFEAEGENGPESVFEIQYTDVEGGNYGQLQFVEGNVAVGFAGPFGYVGPVFADGNNFNLPTPKIVNAFEVGDTRKPVTILDMVAWIAQNPGTKYTKQNQDTGYFNRKYIPRTRRPEAAGDVKLTSPNNYRAIRYADVLLMAAEANNKSKVANDASARKYLNEVRTRAFGDNNHNISASGAALTDFIYNERRVELAGEGFRFFDLVRTGKAAQEIVGFTAGKNELFPIPIEEMQFSSGNWEQNPGY</sequence>
<dbReference type="SUPFAM" id="SSF48452">
    <property type="entry name" value="TPR-like"/>
    <property type="match status" value="1"/>
</dbReference>
<evidence type="ECO:0000313" key="9">
    <source>
        <dbReference type="Proteomes" id="UP000183658"/>
    </source>
</evidence>
<proteinExistence type="inferred from homology"/>
<dbReference type="GO" id="GO:0009279">
    <property type="term" value="C:cell outer membrane"/>
    <property type="evidence" value="ECO:0007669"/>
    <property type="project" value="UniProtKB-SubCell"/>
</dbReference>
<dbReference type="Pfam" id="PF14322">
    <property type="entry name" value="SusD-like_3"/>
    <property type="match status" value="1"/>
</dbReference>
<evidence type="ECO:0000256" key="4">
    <source>
        <dbReference type="ARBA" id="ARBA00023136"/>
    </source>
</evidence>
<keyword evidence="9" id="KW-1185">Reference proteome</keyword>
<dbReference type="InterPro" id="IPR011990">
    <property type="entry name" value="TPR-like_helical_dom_sf"/>
</dbReference>
<dbReference type="Proteomes" id="UP000183658">
    <property type="component" value="Unassembled WGS sequence"/>
</dbReference>
<feature type="domain" description="SusD-like N-terminal" evidence="7">
    <location>
        <begin position="38"/>
        <end position="220"/>
    </location>
</feature>
<gene>
    <name evidence="8" type="ORF">SAMN05444355_105182</name>
</gene>
<dbReference type="RefSeq" id="WP_074723190.1">
    <property type="nucleotide sequence ID" value="NZ_CBCRVS010000004.1"/>
</dbReference>
<evidence type="ECO:0000259" key="6">
    <source>
        <dbReference type="Pfam" id="PF07980"/>
    </source>
</evidence>
<evidence type="ECO:0000313" key="8">
    <source>
        <dbReference type="EMBL" id="SEQ94787.1"/>
    </source>
</evidence>
<evidence type="ECO:0000256" key="2">
    <source>
        <dbReference type="ARBA" id="ARBA00006275"/>
    </source>
</evidence>
<protein>
    <submittedName>
        <fullName evidence="8">Starch-binding associating with outer membrane</fullName>
    </submittedName>
</protein>
<dbReference type="Gene3D" id="1.25.40.390">
    <property type="match status" value="1"/>
</dbReference>
<comment type="similarity">
    <text evidence="2">Belongs to the SusD family.</text>
</comment>
<comment type="subcellular location">
    <subcellularLocation>
        <location evidence="1">Cell outer membrane</location>
    </subcellularLocation>
</comment>
<dbReference type="EMBL" id="FOFZ01000005">
    <property type="protein sequence ID" value="SEQ94787.1"/>
    <property type="molecule type" value="Genomic_DNA"/>
</dbReference>
<evidence type="ECO:0000256" key="1">
    <source>
        <dbReference type="ARBA" id="ARBA00004442"/>
    </source>
</evidence>
<accession>A0A1H9K783</accession>
<keyword evidence="3" id="KW-0732">Signal</keyword>
<dbReference type="CDD" id="cd08977">
    <property type="entry name" value="SusD"/>
    <property type="match status" value="1"/>
</dbReference>
<dbReference type="InterPro" id="IPR033985">
    <property type="entry name" value="SusD-like_N"/>
</dbReference>
<keyword evidence="5" id="KW-0998">Cell outer membrane</keyword>
<evidence type="ECO:0000256" key="3">
    <source>
        <dbReference type="ARBA" id="ARBA00022729"/>
    </source>
</evidence>
<organism evidence="8 9">
    <name type="scientific">Flavobacterium frigoris</name>
    <dbReference type="NCBI Taxonomy" id="229204"/>
    <lineage>
        <taxon>Bacteria</taxon>
        <taxon>Pseudomonadati</taxon>
        <taxon>Bacteroidota</taxon>
        <taxon>Flavobacteriia</taxon>
        <taxon>Flavobacteriales</taxon>
        <taxon>Flavobacteriaceae</taxon>
        <taxon>Flavobacterium</taxon>
    </lineage>
</organism>
<feature type="domain" description="RagB/SusD" evidence="6">
    <location>
        <begin position="348"/>
        <end position="480"/>
    </location>
</feature>
<reference evidence="9" key="1">
    <citation type="submission" date="2016-10" db="EMBL/GenBank/DDBJ databases">
        <authorList>
            <person name="Varghese N."/>
            <person name="Submissions S."/>
        </authorList>
    </citation>
    <scope>NUCLEOTIDE SEQUENCE [LARGE SCALE GENOMIC DNA]</scope>
    <source>
        <strain evidence="9">DSM 15719</strain>
    </source>
</reference>
<dbReference type="PROSITE" id="PS51257">
    <property type="entry name" value="PROKAR_LIPOPROTEIN"/>
    <property type="match status" value="1"/>
</dbReference>
<dbReference type="OrthoDB" id="5694214at2"/>
<name>A0A1H9K783_FLAFI</name>
<dbReference type="Pfam" id="PF07980">
    <property type="entry name" value="SusD_RagB"/>
    <property type="match status" value="1"/>
</dbReference>
<dbReference type="AlphaFoldDB" id="A0A1H9K783"/>
<evidence type="ECO:0000256" key="5">
    <source>
        <dbReference type="ARBA" id="ARBA00023237"/>
    </source>
</evidence>